<evidence type="ECO:0000313" key="3">
    <source>
        <dbReference type="EMBL" id="QJI52957.1"/>
    </source>
</evidence>
<dbReference type="SMART" id="SM00943">
    <property type="entry name" value="Prim-Pol"/>
    <property type="match status" value="1"/>
</dbReference>
<accession>A0A858WLV9</accession>
<dbReference type="Gene3D" id="3.40.50.300">
    <property type="entry name" value="P-loop containing nucleotide triphosphate hydrolases"/>
    <property type="match status" value="1"/>
</dbReference>
<dbReference type="InterPro" id="IPR027417">
    <property type="entry name" value="P-loop_NTPase"/>
</dbReference>
<dbReference type="Pfam" id="PF09250">
    <property type="entry name" value="Prim-Pol"/>
    <property type="match status" value="1"/>
</dbReference>
<name>A0A858WLV9_9CAUD</name>
<sequence>MAIKEKSGYLARYGEVLAENGYRVVPIEIGAKKPVFKQWNHLHANTSAVLDWLASGMGENGVGIITKYTPAIDIDVLDEDVAQKIQDWCHENLGPAPVRFGNKTKRLLLYRTDIPFTKQKSAVFEDEWKQRNHVEALGDGQQFVAYHVHPDTNMPYRWDTDETPENTPAKQLTLITVDQLEALMDFAETLFAEEEWVQVKKRQMGSGANPDDPFADVQSTVNIDEDELRRMLLIVPGAEDYERWYEIGMALFHQFDGRDTGFDMWKEWSATADNYDEKALRPKWKSFQVEGKAKSPITARSIIKLAREAEETAALVEVQMLRSAFREAKSEKEWNDACAKVRKSQIGSVSRSELTELAKERYKNITGGKISIGPLRQALAYDSSKEGMPGWCREWVYDTSDDRFVNRQSKITLTMQGFNAANSRLALSKKDILDGRTQPAAPASDLALNIHRIPVVSGRMFAPGEDIIFDDGGRTWINTYRNDLSPDIPVKLGKRDQRNVRLVDEHIRHLLPNEQEYGYLKHWLAFIVQNPGELTRWAVMLQGTEGDGKSFFMFLLKAVLGSTNVKPVNASTLESNFTDWAHGAQVIFIEEARMLGHGSADVLNKIKPNITNKEIEIHPKGRPPVGVRNTANYFITSNFKNAMPIGDNDRRYGVFFSQWQSKEQLAAFKVEHPTYYRELYETLVQSPGALRKWLLQMDIPQEFIEMGQAPLTKAHKIMSNAATPQFIRDMRQMIEEKVSPLITSELISMTELIERLGENGADIPDSKTLGRIMEINGYSWIGRYTVDDVRHRFWSTTPEFFPTPSEVRHHIKIAAEGRPVDDTPKVFKRRQPDPDLPFEDLDAEDDEL</sequence>
<dbReference type="Proteomes" id="UP000671952">
    <property type="component" value="Segment"/>
</dbReference>
<evidence type="ECO:0000313" key="4">
    <source>
        <dbReference type="Proteomes" id="UP000671952"/>
    </source>
</evidence>
<feature type="region of interest" description="Disordered" evidence="1">
    <location>
        <begin position="818"/>
        <end position="848"/>
    </location>
</feature>
<keyword evidence="4" id="KW-1185">Reference proteome</keyword>
<dbReference type="SUPFAM" id="SSF56747">
    <property type="entry name" value="Prim-pol domain"/>
    <property type="match status" value="1"/>
</dbReference>
<dbReference type="EMBL" id="MT161385">
    <property type="protein sequence ID" value="QJI52957.1"/>
    <property type="molecule type" value="Genomic_DNA"/>
</dbReference>
<dbReference type="GO" id="GO:0016817">
    <property type="term" value="F:hydrolase activity, acting on acid anhydrides"/>
    <property type="evidence" value="ECO:0007669"/>
    <property type="project" value="InterPro"/>
</dbReference>
<evidence type="ECO:0000259" key="2">
    <source>
        <dbReference type="SMART" id="SM00943"/>
    </source>
</evidence>
<protein>
    <submittedName>
        <fullName evidence="3">Putative primase-polymerase</fullName>
    </submittedName>
</protein>
<dbReference type="Pfam" id="PF19263">
    <property type="entry name" value="DUF5906"/>
    <property type="match status" value="1"/>
</dbReference>
<dbReference type="SUPFAM" id="SSF52540">
    <property type="entry name" value="P-loop containing nucleoside triphosphate hydrolases"/>
    <property type="match status" value="1"/>
</dbReference>
<dbReference type="Pfam" id="PF08707">
    <property type="entry name" value="PriCT_2"/>
    <property type="match status" value="1"/>
</dbReference>
<dbReference type="InterPro" id="IPR014819">
    <property type="entry name" value="PriCT_2"/>
</dbReference>
<proteinExistence type="predicted"/>
<reference evidence="3" key="1">
    <citation type="submission" date="2020-03" db="EMBL/GenBank/DDBJ databases">
        <title>Development of an integrated pest management strategy to control Xanthomonas campestris pv. campestris by using bacteriophages.</title>
        <authorList>
            <person name="Holtappels D."/>
            <person name="Rombouts S."/>
            <person name="Lavigne R."/>
            <person name="Wagemans J."/>
        </authorList>
    </citation>
    <scope>NUCLEOTIDE SEQUENCE</scope>
</reference>
<feature type="compositionally biased region" description="Basic and acidic residues" evidence="1">
    <location>
        <begin position="818"/>
        <end position="833"/>
    </location>
</feature>
<dbReference type="InterPro" id="IPR015330">
    <property type="entry name" value="DNA_primase/pol_bifunc_N"/>
</dbReference>
<gene>
    <name evidence="3" type="ORF">XccvBFoX4_gp03c</name>
</gene>
<dbReference type="InterPro" id="IPR045455">
    <property type="entry name" value="NrS-1_pol-like_helicase"/>
</dbReference>
<feature type="compositionally biased region" description="Acidic residues" evidence="1">
    <location>
        <begin position="836"/>
        <end position="848"/>
    </location>
</feature>
<feature type="domain" description="DNA primase/polymerase bifunctional N-terminal" evidence="2">
    <location>
        <begin position="14"/>
        <end position="173"/>
    </location>
</feature>
<organism evidence="3 4">
    <name type="scientific">Xanthomonas phage FoX4</name>
    <dbReference type="NCBI Taxonomy" id="2723900"/>
    <lineage>
        <taxon>Viruses</taxon>
        <taxon>Duplodnaviria</taxon>
        <taxon>Heunggongvirae</taxon>
        <taxon>Uroviricota</taxon>
        <taxon>Caudoviricetes</taxon>
        <taxon>Foxquatrovirus</taxon>
        <taxon>Foxquatrovirus fox4</taxon>
    </lineage>
</organism>
<evidence type="ECO:0000256" key="1">
    <source>
        <dbReference type="SAM" id="MobiDB-lite"/>
    </source>
</evidence>